<name>A0A2K2FD55_9CLOT</name>
<accession>A0A2K2FD55</accession>
<dbReference type="AlphaFoldDB" id="A0A2K2FD55"/>
<proteinExistence type="predicted"/>
<keyword evidence="2" id="KW-1185">Reference proteome</keyword>
<reference evidence="1 2" key="1">
    <citation type="submission" date="2017-06" db="EMBL/GenBank/DDBJ databases">
        <title>Investigating the central metabolism of Clostridium thermosuccinogenes.</title>
        <authorList>
            <person name="Koendjbiharie J.G."/>
            <person name="van Kranenburg R."/>
        </authorList>
    </citation>
    <scope>NUCLEOTIDE SEQUENCE [LARGE SCALE GENOMIC DNA]</scope>
    <source>
        <strain evidence="1 2">DSM 5806</strain>
    </source>
</reference>
<dbReference type="EMBL" id="NIOJ01000045">
    <property type="protein sequence ID" value="PNT96712.1"/>
    <property type="molecule type" value="Genomic_DNA"/>
</dbReference>
<dbReference type="RefSeq" id="WP_103082468.1">
    <property type="nucleotide sequence ID" value="NZ_CP021850.1"/>
</dbReference>
<comment type="caution">
    <text evidence="1">The sequence shown here is derived from an EMBL/GenBank/DDBJ whole genome shotgun (WGS) entry which is preliminary data.</text>
</comment>
<evidence type="ECO:0008006" key="3">
    <source>
        <dbReference type="Google" id="ProtNLM"/>
    </source>
</evidence>
<evidence type="ECO:0000313" key="1">
    <source>
        <dbReference type="EMBL" id="PNT96712.1"/>
    </source>
</evidence>
<sequence length="88" mass="9971">MTLNISESLAFGTVYELYITAGVVQDKYDNENEEEILRFRTNYVNSNPMVISTSPSNGQTGVSVNKTEIYVTLSYLISTYYHNMRLTG</sequence>
<evidence type="ECO:0000313" key="2">
    <source>
        <dbReference type="Proteomes" id="UP000236151"/>
    </source>
</evidence>
<dbReference type="Proteomes" id="UP000236151">
    <property type="component" value="Unassembled WGS sequence"/>
</dbReference>
<organism evidence="1 2">
    <name type="scientific">Clostridium thermosuccinogenes</name>
    <dbReference type="NCBI Taxonomy" id="84032"/>
    <lineage>
        <taxon>Bacteria</taxon>
        <taxon>Bacillati</taxon>
        <taxon>Bacillota</taxon>
        <taxon>Clostridia</taxon>
        <taxon>Eubacteriales</taxon>
        <taxon>Clostridiaceae</taxon>
        <taxon>Clostridium</taxon>
    </lineage>
</organism>
<dbReference type="KEGG" id="cthd:CDO33_12135"/>
<gene>
    <name evidence="1" type="ORF">CDQ84_14585</name>
</gene>
<protein>
    <recommendedName>
        <fullName evidence="3">SbsA Ig-like domain-containing protein</fullName>
    </recommendedName>
</protein>